<evidence type="ECO:0000313" key="1">
    <source>
        <dbReference type="Proteomes" id="UP000887560"/>
    </source>
</evidence>
<proteinExistence type="predicted"/>
<protein>
    <submittedName>
        <fullName evidence="2">Uncharacterized protein</fullName>
    </submittedName>
</protein>
<reference evidence="2" key="1">
    <citation type="submission" date="2022-11" db="UniProtKB">
        <authorList>
            <consortium name="WormBaseParasite"/>
        </authorList>
    </citation>
    <scope>IDENTIFICATION</scope>
</reference>
<organism evidence="1 2">
    <name type="scientific">Meloidogyne floridensis</name>
    <dbReference type="NCBI Taxonomy" id="298350"/>
    <lineage>
        <taxon>Eukaryota</taxon>
        <taxon>Metazoa</taxon>
        <taxon>Ecdysozoa</taxon>
        <taxon>Nematoda</taxon>
        <taxon>Chromadorea</taxon>
        <taxon>Rhabditida</taxon>
        <taxon>Tylenchina</taxon>
        <taxon>Tylenchomorpha</taxon>
        <taxon>Tylenchoidea</taxon>
        <taxon>Meloidogynidae</taxon>
        <taxon>Meloidogyninae</taxon>
        <taxon>Meloidogyne</taxon>
    </lineage>
</organism>
<dbReference type="Proteomes" id="UP000887560">
    <property type="component" value="Unplaced"/>
</dbReference>
<evidence type="ECO:0000313" key="2">
    <source>
        <dbReference type="WBParaSite" id="scf7180000424810.g14048"/>
    </source>
</evidence>
<keyword evidence="1" id="KW-1185">Reference proteome</keyword>
<sequence>MVEIWVKDQTFHDSNTYCTWWINEANYQKFKLRYREHPNEDIYTSHYDCALHANCLFRMKKVQNITDFIIEIWYLQNVHHSNIV</sequence>
<dbReference type="AlphaFoldDB" id="A0A915PE23"/>
<name>A0A915PE23_9BILA</name>
<dbReference type="WBParaSite" id="scf7180000424810.g14048">
    <property type="protein sequence ID" value="scf7180000424810.g14048"/>
    <property type="gene ID" value="scf7180000424810.g14048"/>
</dbReference>
<accession>A0A915PE23</accession>